<dbReference type="OrthoDB" id="8954335at2759"/>
<gene>
    <name evidence="1" type="ORF">SCLCIDRAFT_74254</name>
</gene>
<reference evidence="1 2" key="1">
    <citation type="submission" date="2014-04" db="EMBL/GenBank/DDBJ databases">
        <authorList>
            <consortium name="DOE Joint Genome Institute"/>
            <person name="Kuo A."/>
            <person name="Kohler A."/>
            <person name="Nagy L.G."/>
            <person name="Floudas D."/>
            <person name="Copeland A."/>
            <person name="Barry K.W."/>
            <person name="Cichocki N."/>
            <person name="Veneault-Fourrey C."/>
            <person name="LaButti K."/>
            <person name="Lindquist E.A."/>
            <person name="Lipzen A."/>
            <person name="Lundell T."/>
            <person name="Morin E."/>
            <person name="Murat C."/>
            <person name="Sun H."/>
            <person name="Tunlid A."/>
            <person name="Henrissat B."/>
            <person name="Grigoriev I.V."/>
            <person name="Hibbett D.S."/>
            <person name="Martin F."/>
            <person name="Nordberg H.P."/>
            <person name="Cantor M.N."/>
            <person name="Hua S.X."/>
        </authorList>
    </citation>
    <scope>NUCLEOTIDE SEQUENCE [LARGE SCALE GENOMIC DNA]</scope>
    <source>
        <strain evidence="1 2">Foug A</strain>
    </source>
</reference>
<dbReference type="EMBL" id="KN822111">
    <property type="protein sequence ID" value="KIM56678.1"/>
    <property type="molecule type" value="Genomic_DNA"/>
</dbReference>
<dbReference type="Proteomes" id="UP000053989">
    <property type="component" value="Unassembled WGS sequence"/>
</dbReference>
<evidence type="ECO:0000313" key="2">
    <source>
        <dbReference type="Proteomes" id="UP000053989"/>
    </source>
</evidence>
<feature type="non-terminal residue" evidence="1">
    <location>
        <position position="1"/>
    </location>
</feature>
<dbReference type="InParanoid" id="A0A0C2Z428"/>
<dbReference type="HOGENOM" id="CLU_018003_5_0_1"/>
<dbReference type="InterPro" id="IPR027417">
    <property type="entry name" value="P-loop_NTPase"/>
</dbReference>
<keyword evidence="2" id="KW-1185">Reference proteome</keyword>
<protein>
    <recommendedName>
        <fullName evidence="3">G domain-containing protein</fullName>
    </recommendedName>
</protein>
<sequence>VVLVDTPGFGDTNMSEIQILFKISKYEKKVFLSAVLCFHPIIDNRVRWTSCDRLPLLHELCGNSPRSQFVLVTTMWDDVEEKVGMERLAELKENYWRPMIERGFRLFCYRNTSESAAELLHIVV</sequence>
<feature type="non-terminal residue" evidence="1">
    <location>
        <position position="124"/>
    </location>
</feature>
<proteinExistence type="predicted"/>
<dbReference type="SUPFAM" id="SSF52540">
    <property type="entry name" value="P-loop containing nucleoside triphosphate hydrolases"/>
    <property type="match status" value="1"/>
</dbReference>
<name>A0A0C2Z428_9AGAM</name>
<accession>A0A0C2Z428</accession>
<dbReference type="STRING" id="1036808.A0A0C2Z428"/>
<evidence type="ECO:0000313" key="1">
    <source>
        <dbReference type="EMBL" id="KIM56678.1"/>
    </source>
</evidence>
<evidence type="ECO:0008006" key="3">
    <source>
        <dbReference type="Google" id="ProtNLM"/>
    </source>
</evidence>
<reference evidence="2" key="2">
    <citation type="submission" date="2015-01" db="EMBL/GenBank/DDBJ databases">
        <title>Evolutionary Origins and Diversification of the Mycorrhizal Mutualists.</title>
        <authorList>
            <consortium name="DOE Joint Genome Institute"/>
            <consortium name="Mycorrhizal Genomics Consortium"/>
            <person name="Kohler A."/>
            <person name="Kuo A."/>
            <person name="Nagy L.G."/>
            <person name="Floudas D."/>
            <person name="Copeland A."/>
            <person name="Barry K.W."/>
            <person name="Cichocki N."/>
            <person name="Veneault-Fourrey C."/>
            <person name="LaButti K."/>
            <person name="Lindquist E.A."/>
            <person name="Lipzen A."/>
            <person name="Lundell T."/>
            <person name="Morin E."/>
            <person name="Murat C."/>
            <person name="Riley R."/>
            <person name="Ohm R."/>
            <person name="Sun H."/>
            <person name="Tunlid A."/>
            <person name="Henrissat B."/>
            <person name="Grigoriev I.V."/>
            <person name="Hibbett D.S."/>
            <person name="Martin F."/>
        </authorList>
    </citation>
    <scope>NUCLEOTIDE SEQUENCE [LARGE SCALE GENOMIC DNA]</scope>
    <source>
        <strain evidence="2">Foug A</strain>
    </source>
</reference>
<organism evidence="1 2">
    <name type="scientific">Scleroderma citrinum Foug A</name>
    <dbReference type="NCBI Taxonomy" id="1036808"/>
    <lineage>
        <taxon>Eukaryota</taxon>
        <taxon>Fungi</taxon>
        <taxon>Dikarya</taxon>
        <taxon>Basidiomycota</taxon>
        <taxon>Agaricomycotina</taxon>
        <taxon>Agaricomycetes</taxon>
        <taxon>Agaricomycetidae</taxon>
        <taxon>Boletales</taxon>
        <taxon>Sclerodermatineae</taxon>
        <taxon>Sclerodermataceae</taxon>
        <taxon>Scleroderma</taxon>
    </lineage>
</organism>
<dbReference type="AlphaFoldDB" id="A0A0C2Z428"/>
<dbReference type="Gene3D" id="3.40.50.300">
    <property type="entry name" value="P-loop containing nucleotide triphosphate hydrolases"/>
    <property type="match status" value="1"/>
</dbReference>